<protein>
    <submittedName>
        <fullName evidence="1">DUF2867 domain-containing protein</fullName>
    </submittedName>
</protein>
<dbReference type="RefSeq" id="WP_118267076.1">
    <property type="nucleotide sequence ID" value="NZ_CP031968.1"/>
</dbReference>
<dbReference type="Proteomes" id="UP000259465">
    <property type="component" value="Chromosome"/>
</dbReference>
<evidence type="ECO:0000313" key="2">
    <source>
        <dbReference type="Proteomes" id="UP000259465"/>
    </source>
</evidence>
<accession>A0AAD0W888</accession>
<proteinExistence type="predicted"/>
<evidence type="ECO:0000313" key="1">
    <source>
        <dbReference type="EMBL" id="AXT46091.1"/>
    </source>
</evidence>
<dbReference type="AlphaFoldDB" id="A0AAD0W888"/>
<keyword evidence="2" id="KW-1185">Reference proteome</keyword>
<gene>
    <name evidence="1" type="ORF">D1345_07815</name>
</gene>
<reference evidence="1 2" key="1">
    <citation type="submission" date="2018-08" db="EMBL/GenBank/DDBJ databases">
        <title>Complete genome sequence of JP2-74.</title>
        <authorList>
            <person name="Wu L."/>
        </authorList>
    </citation>
    <scope>NUCLEOTIDE SEQUENCE [LARGE SCALE GENOMIC DNA]</scope>
    <source>
        <strain evidence="1 2">JP2-74</strain>
    </source>
</reference>
<organism evidence="1 2">
    <name type="scientific">Chromobacterium rhizoryzae</name>
    <dbReference type="NCBI Taxonomy" id="1778675"/>
    <lineage>
        <taxon>Bacteria</taxon>
        <taxon>Pseudomonadati</taxon>
        <taxon>Pseudomonadota</taxon>
        <taxon>Betaproteobacteria</taxon>
        <taxon>Neisseriales</taxon>
        <taxon>Chromobacteriaceae</taxon>
        <taxon>Chromobacterium</taxon>
    </lineage>
</organism>
<dbReference type="KEGG" id="crz:D1345_07815"/>
<sequence>MERFALAERVLPSYQYVETHSRVLPAASGSVLDAVQRIAPADDRWARRFMALRELPGRLSGALPENRPPFGMHSFTPLARDGESEMVLGLAGAFWRADFGLREIGGLEDFIALNEPGVARLLLSFHCEIVAEGVRLSTQTRVHCPDVATRLRFAPYWYLIRPVSGLIRRRMLRQVERELRRGAAMA</sequence>
<name>A0AAD0W888_9NEIS</name>
<dbReference type="EMBL" id="CP031968">
    <property type="protein sequence ID" value="AXT46091.1"/>
    <property type="molecule type" value="Genomic_DNA"/>
</dbReference>